<dbReference type="KEGG" id="ipa:Isop_2054"/>
<dbReference type="PANTHER" id="PTHR33383:SF1">
    <property type="entry name" value="MEMBRANE PROTEIN INSERTION EFFICIENCY FACTOR-RELATED"/>
    <property type="match status" value="1"/>
</dbReference>
<dbReference type="FunCoup" id="E8R3P9">
    <property type="interactions" value="209"/>
</dbReference>
<sequence length="92" mass="10213">MCASPDTPDSHARLGPVSRLISAGLIGMTRLYQFTLSPVFTLLVGPVCRFEPTCSHYMIQAIQKHGPWRGLLKGLRRLSRCHPWGGHGYDPP</sequence>
<reference evidence="2 3" key="2">
    <citation type="journal article" date="2011" name="Stand. Genomic Sci.">
        <title>Complete genome sequence of Isosphaera pallida type strain (IS1B).</title>
        <authorList>
            <consortium name="US DOE Joint Genome Institute (JGI-PGF)"/>
            <person name="Goker M."/>
            <person name="Cleland D."/>
            <person name="Saunders E."/>
            <person name="Lapidus A."/>
            <person name="Nolan M."/>
            <person name="Lucas S."/>
            <person name="Hammon N."/>
            <person name="Deshpande S."/>
            <person name="Cheng J.F."/>
            <person name="Tapia R."/>
            <person name="Han C."/>
            <person name="Goodwin L."/>
            <person name="Pitluck S."/>
            <person name="Liolios K."/>
            <person name="Pagani I."/>
            <person name="Ivanova N."/>
            <person name="Mavromatis K."/>
            <person name="Pati A."/>
            <person name="Chen A."/>
            <person name="Palaniappan K."/>
            <person name="Land M."/>
            <person name="Hauser L."/>
            <person name="Chang Y.J."/>
            <person name="Jeffries C.D."/>
            <person name="Detter J.C."/>
            <person name="Beck B."/>
            <person name="Woyke T."/>
            <person name="Bristow J."/>
            <person name="Eisen J.A."/>
            <person name="Markowitz V."/>
            <person name="Hugenholtz P."/>
            <person name="Kyrpides N.C."/>
            <person name="Klenk H.P."/>
        </authorList>
    </citation>
    <scope>NUCLEOTIDE SEQUENCE [LARGE SCALE GENOMIC DNA]</scope>
    <source>
        <strain evidence="3">ATCC 43644 / DSM 9630 / IS1B</strain>
    </source>
</reference>
<dbReference type="AlphaFoldDB" id="E8R3P9"/>
<comment type="function">
    <text evidence="1">Could be involved in insertion of integral membrane proteins into the membrane.</text>
</comment>
<comment type="similarity">
    <text evidence="1">Belongs to the UPF0161 family.</text>
</comment>
<keyword evidence="1" id="KW-0997">Cell inner membrane</keyword>
<dbReference type="Proteomes" id="UP000008631">
    <property type="component" value="Chromosome"/>
</dbReference>
<evidence type="ECO:0000313" key="3">
    <source>
        <dbReference type="Proteomes" id="UP000008631"/>
    </source>
</evidence>
<keyword evidence="1" id="KW-0472">Membrane</keyword>
<dbReference type="HAMAP" id="MF_00386">
    <property type="entry name" value="UPF0161_YidD"/>
    <property type="match status" value="1"/>
</dbReference>
<proteinExistence type="inferred from homology"/>
<keyword evidence="1" id="KW-1003">Cell membrane</keyword>
<reference key="1">
    <citation type="submission" date="2010-11" db="EMBL/GenBank/DDBJ databases">
        <title>The complete sequence of chromosome of Isophaera pallida ATCC 43644.</title>
        <authorList>
            <consortium name="US DOE Joint Genome Institute (JGI-PGF)"/>
            <person name="Lucas S."/>
            <person name="Copeland A."/>
            <person name="Lapidus A."/>
            <person name="Bruce D."/>
            <person name="Goodwin L."/>
            <person name="Pitluck S."/>
            <person name="Kyrpides N."/>
            <person name="Mavromatis K."/>
            <person name="Pagani I."/>
            <person name="Ivanova N."/>
            <person name="Saunders E."/>
            <person name="Brettin T."/>
            <person name="Detter J.C."/>
            <person name="Han C."/>
            <person name="Tapia R."/>
            <person name="Land M."/>
            <person name="Hauser L."/>
            <person name="Markowitz V."/>
            <person name="Cheng J.-F."/>
            <person name="Hugenholtz P."/>
            <person name="Woyke T."/>
            <person name="Wu D."/>
            <person name="Eisen J.A."/>
        </authorList>
    </citation>
    <scope>NUCLEOTIDE SEQUENCE</scope>
    <source>
        <strain>ATCC 43644</strain>
    </source>
</reference>
<evidence type="ECO:0000313" key="2">
    <source>
        <dbReference type="EMBL" id="ADV62634.1"/>
    </source>
</evidence>
<dbReference type="SMART" id="SM01234">
    <property type="entry name" value="Haemolytic"/>
    <property type="match status" value="1"/>
</dbReference>
<dbReference type="NCBIfam" id="TIGR00278">
    <property type="entry name" value="membrane protein insertion efficiency factor YidD"/>
    <property type="match status" value="1"/>
</dbReference>
<dbReference type="STRING" id="575540.Isop_2054"/>
<keyword evidence="3" id="KW-1185">Reference proteome</keyword>
<accession>E8R3P9</accession>
<dbReference type="HOGENOM" id="CLU_144811_6_1_0"/>
<dbReference type="Pfam" id="PF01809">
    <property type="entry name" value="YidD"/>
    <property type="match status" value="1"/>
</dbReference>
<organism evidence="2 3">
    <name type="scientific">Isosphaera pallida (strain ATCC 43644 / DSM 9630 / IS1B)</name>
    <dbReference type="NCBI Taxonomy" id="575540"/>
    <lineage>
        <taxon>Bacteria</taxon>
        <taxon>Pseudomonadati</taxon>
        <taxon>Planctomycetota</taxon>
        <taxon>Planctomycetia</taxon>
        <taxon>Isosphaerales</taxon>
        <taxon>Isosphaeraceae</taxon>
        <taxon>Isosphaera</taxon>
    </lineage>
</organism>
<evidence type="ECO:0000256" key="1">
    <source>
        <dbReference type="HAMAP-Rule" id="MF_00386"/>
    </source>
</evidence>
<name>E8R3P9_ISOPI</name>
<dbReference type="eggNOG" id="COG0759">
    <property type="taxonomic scope" value="Bacteria"/>
</dbReference>
<dbReference type="GO" id="GO:0005886">
    <property type="term" value="C:plasma membrane"/>
    <property type="evidence" value="ECO:0007669"/>
    <property type="project" value="UniProtKB-SubCell"/>
</dbReference>
<dbReference type="OrthoDB" id="9801753at2"/>
<dbReference type="PANTHER" id="PTHR33383">
    <property type="entry name" value="MEMBRANE PROTEIN INSERTION EFFICIENCY FACTOR-RELATED"/>
    <property type="match status" value="1"/>
</dbReference>
<dbReference type="RefSeq" id="WP_013564922.1">
    <property type="nucleotide sequence ID" value="NC_014962.1"/>
</dbReference>
<dbReference type="InParanoid" id="E8R3P9"/>
<comment type="subcellular location">
    <subcellularLocation>
        <location evidence="1">Cell inner membrane</location>
        <topology evidence="1">Peripheral membrane protein</topology>
        <orientation evidence="1">Cytoplasmic side</orientation>
    </subcellularLocation>
</comment>
<dbReference type="InterPro" id="IPR002696">
    <property type="entry name" value="Membr_insert_effic_factor_YidD"/>
</dbReference>
<gene>
    <name evidence="2" type="ordered locus">Isop_2054</name>
</gene>
<protein>
    <recommendedName>
        <fullName evidence="1">Putative membrane protein insertion efficiency factor</fullName>
    </recommendedName>
</protein>
<dbReference type="EMBL" id="CP002353">
    <property type="protein sequence ID" value="ADV62634.1"/>
    <property type="molecule type" value="Genomic_DNA"/>
</dbReference>